<organism evidence="2 3">
    <name type="scientific">Madurella mycetomatis</name>
    <dbReference type="NCBI Taxonomy" id="100816"/>
    <lineage>
        <taxon>Eukaryota</taxon>
        <taxon>Fungi</taxon>
        <taxon>Dikarya</taxon>
        <taxon>Ascomycota</taxon>
        <taxon>Pezizomycotina</taxon>
        <taxon>Sordariomycetes</taxon>
        <taxon>Sordariomycetidae</taxon>
        <taxon>Sordariales</taxon>
        <taxon>Sordariales incertae sedis</taxon>
        <taxon>Madurella</taxon>
    </lineage>
</organism>
<evidence type="ECO:0000256" key="1">
    <source>
        <dbReference type="SAM" id="MobiDB-lite"/>
    </source>
</evidence>
<gene>
    <name evidence="2" type="ORF">MMYC01_201613</name>
</gene>
<sequence length="167" mass="18478">MKFTDSGPIIAIASLLFDIVRAFLPSWFPKVYPAEHDLGQVCAALDTLSEETQEIHNEITMTRNVLRVPEPVPQESIAEILISVRNELQTSTAAFREQTEVLRHLRTDLQAIATREDVDLIVEPMIASLVKVQDALSKLPEPVSAFPEDLGQGMHGQSSGSQECPLM</sequence>
<protein>
    <submittedName>
        <fullName evidence="2">Uncharacterized protein</fullName>
    </submittedName>
</protein>
<keyword evidence="3" id="KW-1185">Reference proteome</keyword>
<dbReference type="OrthoDB" id="10482712at2759"/>
<accession>A0A175WC17</accession>
<evidence type="ECO:0000313" key="3">
    <source>
        <dbReference type="Proteomes" id="UP000078237"/>
    </source>
</evidence>
<dbReference type="Proteomes" id="UP000078237">
    <property type="component" value="Unassembled WGS sequence"/>
</dbReference>
<dbReference type="EMBL" id="LCTW02000041">
    <property type="protein sequence ID" value="KXX81165.1"/>
    <property type="molecule type" value="Genomic_DNA"/>
</dbReference>
<comment type="caution">
    <text evidence="2">The sequence shown here is derived from an EMBL/GenBank/DDBJ whole genome shotgun (WGS) entry which is preliminary data.</text>
</comment>
<feature type="region of interest" description="Disordered" evidence="1">
    <location>
        <begin position="147"/>
        <end position="167"/>
    </location>
</feature>
<name>A0A175WC17_9PEZI</name>
<proteinExistence type="predicted"/>
<dbReference type="AlphaFoldDB" id="A0A175WC17"/>
<evidence type="ECO:0000313" key="2">
    <source>
        <dbReference type="EMBL" id="KXX81165.1"/>
    </source>
</evidence>
<feature type="compositionally biased region" description="Low complexity" evidence="1">
    <location>
        <begin position="151"/>
        <end position="167"/>
    </location>
</feature>
<reference evidence="2 3" key="1">
    <citation type="journal article" date="2016" name="Genome Announc.">
        <title>Genome Sequence of Madurella mycetomatis mm55, Isolated from a Human Mycetoma Case in Sudan.</title>
        <authorList>
            <person name="Smit S."/>
            <person name="Derks M.F."/>
            <person name="Bervoets S."/>
            <person name="Fahal A."/>
            <person name="van Leeuwen W."/>
            <person name="van Belkum A."/>
            <person name="van de Sande W.W."/>
        </authorList>
    </citation>
    <scope>NUCLEOTIDE SEQUENCE [LARGE SCALE GENOMIC DNA]</scope>
    <source>
        <strain evidence="3">mm55</strain>
    </source>
</reference>
<dbReference type="VEuPathDB" id="FungiDB:MMYC01_201613"/>